<sequence length="99" mass="10303">SFNSLRICTILLSDTPIDSAICDNINPGPINPDGPLDLITLIKYYKAPLMNVGSKVNQRITISCVIEAGIKFSLFLEIGGSSTMIPMGAGSNTGAAGSS</sequence>
<protein>
    <submittedName>
        <fullName evidence="1">Uncharacterized protein</fullName>
    </submittedName>
</protein>
<feature type="non-terminal residue" evidence="1">
    <location>
        <position position="1"/>
    </location>
</feature>
<organism evidence="1 2">
    <name type="scientific">Diploptera punctata</name>
    <name type="common">Pacific beetle cockroach</name>
    <dbReference type="NCBI Taxonomy" id="6984"/>
    <lineage>
        <taxon>Eukaryota</taxon>
        <taxon>Metazoa</taxon>
        <taxon>Ecdysozoa</taxon>
        <taxon>Arthropoda</taxon>
        <taxon>Hexapoda</taxon>
        <taxon>Insecta</taxon>
        <taxon>Pterygota</taxon>
        <taxon>Neoptera</taxon>
        <taxon>Polyneoptera</taxon>
        <taxon>Dictyoptera</taxon>
        <taxon>Blattodea</taxon>
        <taxon>Blaberoidea</taxon>
        <taxon>Blaberidae</taxon>
        <taxon>Diplopterinae</taxon>
        <taxon>Diploptera</taxon>
    </lineage>
</organism>
<dbReference type="AlphaFoldDB" id="A0AAD7ZPM9"/>
<dbReference type="EMBL" id="JASPKZ010007441">
    <property type="protein sequence ID" value="KAJ9584221.1"/>
    <property type="molecule type" value="Genomic_DNA"/>
</dbReference>
<keyword evidence="2" id="KW-1185">Reference proteome</keyword>
<name>A0AAD7ZPM9_DIPPU</name>
<feature type="non-terminal residue" evidence="1">
    <location>
        <position position="99"/>
    </location>
</feature>
<dbReference type="Proteomes" id="UP001233999">
    <property type="component" value="Unassembled WGS sequence"/>
</dbReference>
<reference evidence="1" key="1">
    <citation type="journal article" date="2023" name="IScience">
        <title>Live-bearing cockroach genome reveals convergent evolutionary mechanisms linked to viviparity in insects and beyond.</title>
        <authorList>
            <person name="Fouks B."/>
            <person name="Harrison M.C."/>
            <person name="Mikhailova A.A."/>
            <person name="Marchal E."/>
            <person name="English S."/>
            <person name="Carruthers M."/>
            <person name="Jennings E.C."/>
            <person name="Chiamaka E.L."/>
            <person name="Frigard R.A."/>
            <person name="Pippel M."/>
            <person name="Attardo G.M."/>
            <person name="Benoit J.B."/>
            <person name="Bornberg-Bauer E."/>
            <person name="Tobe S.S."/>
        </authorList>
    </citation>
    <scope>NUCLEOTIDE SEQUENCE</scope>
    <source>
        <strain evidence="1">Stay&amp;Tobe</strain>
    </source>
</reference>
<evidence type="ECO:0000313" key="1">
    <source>
        <dbReference type="EMBL" id="KAJ9584221.1"/>
    </source>
</evidence>
<reference evidence="1" key="2">
    <citation type="submission" date="2023-05" db="EMBL/GenBank/DDBJ databases">
        <authorList>
            <person name="Fouks B."/>
        </authorList>
    </citation>
    <scope>NUCLEOTIDE SEQUENCE</scope>
    <source>
        <strain evidence="1">Stay&amp;Tobe</strain>
        <tissue evidence="1">Testes</tissue>
    </source>
</reference>
<comment type="caution">
    <text evidence="1">The sequence shown here is derived from an EMBL/GenBank/DDBJ whole genome shotgun (WGS) entry which is preliminary data.</text>
</comment>
<gene>
    <name evidence="1" type="ORF">L9F63_021426</name>
</gene>
<proteinExistence type="predicted"/>
<accession>A0AAD7ZPM9</accession>
<evidence type="ECO:0000313" key="2">
    <source>
        <dbReference type="Proteomes" id="UP001233999"/>
    </source>
</evidence>